<evidence type="ECO:0000256" key="2">
    <source>
        <dbReference type="PROSITE-ProRule" id="PRU00335"/>
    </source>
</evidence>
<keyword evidence="1 2" id="KW-0238">DNA-binding</keyword>
<evidence type="ECO:0000256" key="1">
    <source>
        <dbReference type="ARBA" id="ARBA00023125"/>
    </source>
</evidence>
<proteinExistence type="predicted"/>
<dbReference type="AlphaFoldDB" id="A0A1H8L6C7"/>
<evidence type="ECO:0000259" key="3">
    <source>
        <dbReference type="PROSITE" id="PS50977"/>
    </source>
</evidence>
<dbReference type="InterPro" id="IPR001647">
    <property type="entry name" value="HTH_TetR"/>
</dbReference>
<evidence type="ECO:0000313" key="4">
    <source>
        <dbReference type="EMBL" id="SEO00704.1"/>
    </source>
</evidence>
<dbReference type="InterPro" id="IPR009057">
    <property type="entry name" value="Homeodomain-like_sf"/>
</dbReference>
<dbReference type="STRING" id="872970.SAMN04488134_103100"/>
<dbReference type="Proteomes" id="UP000199300">
    <property type="component" value="Unassembled WGS sequence"/>
</dbReference>
<dbReference type="Pfam" id="PF00440">
    <property type="entry name" value="TetR_N"/>
    <property type="match status" value="1"/>
</dbReference>
<dbReference type="RefSeq" id="WP_091495889.1">
    <property type="nucleotide sequence ID" value="NZ_FODJ01000003.1"/>
</dbReference>
<dbReference type="PROSITE" id="PS50977">
    <property type="entry name" value="HTH_TETR_2"/>
    <property type="match status" value="1"/>
</dbReference>
<accession>A0A1H8L6C7</accession>
<feature type="domain" description="HTH tetR-type" evidence="3">
    <location>
        <begin position="11"/>
        <end position="71"/>
    </location>
</feature>
<dbReference type="EMBL" id="FODJ01000003">
    <property type="protein sequence ID" value="SEO00704.1"/>
    <property type="molecule type" value="Genomic_DNA"/>
</dbReference>
<evidence type="ECO:0000313" key="5">
    <source>
        <dbReference type="Proteomes" id="UP000199300"/>
    </source>
</evidence>
<dbReference type="SUPFAM" id="SSF46689">
    <property type="entry name" value="Homeodomain-like"/>
    <property type="match status" value="1"/>
</dbReference>
<gene>
    <name evidence="4" type="ORF">SAMN04488134_103100</name>
</gene>
<dbReference type="Gene3D" id="1.10.357.10">
    <property type="entry name" value="Tetracycline Repressor, domain 2"/>
    <property type="match status" value="1"/>
</dbReference>
<dbReference type="OrthoDB" id="9812484at2"/>
<dbReference type="GO" id="GO:0003677">
    <property type="term" value="F:DNA binding"/>
    <property type="evidence" value="ECO:0007669"/>
    <property type="project" value="UniProtKB-UniRule"/>
</dbReference>
<sequence length="205" mass="23788">MPKQTFFNLDGAKQGKLVKALMKEFSRASLHEASISNIVKFAEIPRGSFYQYFEDKEDAFLYLMNAYGQENKKRFAAKLIETDGDLFATFAYIYRWILKDLANGDKSQFFKNAFLNMNYKMERTLSNYVETNDLENSLPFITAWRLQHNLAISTKKELVHVFAILVSVTMHNIIHAFATQLPVEKACDNYQIELNMLKKGLLKNK</sequence>
<keyword evidence="5" id="KW-1185">Reference proteome</keyword>
<organism evidence="4 5">
    <name type="scientific">Amphibacillus marinus</name>
    <dbReference type="NCBI Taxonomy" id="872970"/>
    <lineage>
        <taxon>Bacteria</taxon>
        <taxon>Bacillati</taxon>
        <taxon>Bacillota</taxon>
        <taxon>Bacilli</taxon>
        <taxon>Bacillales</taxon>
        <taxon>Bacillaceae</taxon>
        <taxon>Amphibacillus</taxon>
    </lineage>
</organism>
<reference evidence="4 5" key="1">
    <citation type="submission" date="2016-10" db="EMBL/GenBank/DDBJ databases">
        <authorList>
            <person name="de Groot N.N."/>
        </authorList>
    </citation>
    <scope>NUCLEOTIDE SEQUENCE [LARGE SCALE GENOMIC DNA]</scope>
    <source>
        <strain evidence="4 5">CGMCC 1.10434</strain>
    </source>
</reference>
<feature type="DNA-binding region" description="H-T-H motif" evidence="2">
    <location>
        <begin position="34"/>
        <end position="53"/>
    </location>
</feature>
<name>A0A1H8L6C7_9BACI</name>
<protein>
    <submittedName>
        <fullName evidence="4">Transcriptional regulator, TetR family</fullName>
    </submittedName>
</protein>
<dbReference type="Pfam" id="PF17924">
    <property type="entry name" value="TetR_C_19"/>
    <property type="match status" value="1"/>
</dbReference>